<feature type="transmembrane region" description="Helical" evidence="9">
    <location>
        <begin position="37"/>
        <end position="58"/>
    </location>
</feature>
<comment type="subcellular location">
    <subcellularLocation>
        <location evidence="1">Cell membrane</location>
        <topology evidence="1">Multi-pass membrane protein</topology>
    </subcellularLocation>
</comment>
<dbReference type="PANTHER" id="PTHR30445:SF3">
    <property type="entry name" value="TRANSPORT PROTEIN YIDE-RELATED"/>
    <property type="match status" value="1"/>
</dbReference>
<comment type="caution">
    <text evidence="11">The sequence shown here is derived from an EMBL/GenBank/DDBJ whole genome shotgun (WGS) entry which is preliminary data.</text>
</comment>
<gene>
    <name evidence="11" type="ORF">QQ055_10375</name>
</gene>
<evidence type="ECO:0000256" key="7">
    <source>
        <dbReference type="ARBA" id="ARBA00023136"/>
    </source>
</evidence>
<dbReference type="InterPro" id="IPR006037">
    <property type="entry name" value="RCK_C"/>
</dbReference>
<evidence type="ECO:0000313" key="11">
    <source>
        <dbReference type="EMBL" id="MDL5057854.1"/>
    </source>
</evidence>
<dbReference type="EMBL" id="JASVEJ010000039">
    <property type="protein sequence ID" value="MDL5057854.1"/>
    <property type="molecule type" value="Genomic_DNA"/>
</dbReference>
<feature type="domain" description="RCK C-terminal" evidence="10">
    <location>
        <begin position="197"/>
        <end position="281"/>
    </location>
</feature>
<evidence type="ECO:0000256" key="5">
    <source>
        <dbReference type="ARBA" id="ARBA00022692"/>
    </source>
</evidence>
<dbReference type="InterPro" id="IPR050144">
    <property type="entry name" value="AAE_transporter"/>
</dbReference>
<evidence type="ECO:0000256" key="2">
    <source>
        <dbReference type="ARBA" id="ARBA00009854"/>
    </source>
</evidence>
<evidence type="ECO:0000256" key="3">
    <source>
        <dbReference type="ARBA" id="ARBA00022448"/>
    </source>
</evidence>
<dbReference type="PROSITE" id="PS51202">
    <property type="entry name" value="RCK_C"/>
    <property type="match status" value="1"/>
</dbReference>
<evidence type="ECO:0000259" key="10">
    <source>
        <dbReference type="PROSITE" id="PS51202"/>
    </source>
</evidence>
<dbReference type="SUPFAM" id="SSF116726">
    <property type="entry name" value="TrkA C-terminal domain-like"/>
    <property type="match status" value="1"/>
</dbReference>
<evidence type="ECO:0000256" key="4">
    <source>
        <dbReference type="ARBA" id="ARBA00022475"/>
    </source>
</evidence>
<evidence type="ECO:0000256" key="8">
    <source>
        <dbReference type="SAM" id="MobiDB-lite"/>
    </source>
</evidence>
<dbReference type="InterPro" id="IPR006512">
    <property type="entry name" value="YidE_YbjL"/>
</dbReference>
<dbReference type="NCBIfam" id="TIGR01625">
    <property type="entry name" value="YidE_YbjL_dupl"/>
    <property type="match status" value="1"/>
</dbReference>
<dbReference type="Pfam" id="PF02080">
    <property type="entry name" value="TrkA_C"/>
    <property type="match status" value="1"/>
</dbReference>
<evidence type="ECO:0000256" key="9">
    <source>
        <dbReference type="SAM" id="Phobius"/>
    </source>
</evidence>
<keyword evidence="5 9" id="KW-0812">Transmembrane</keyword>
<keyword evidence="6 9" id="KW-1133">Transmembrane helix</keyword>
<feature type="region of interest" description="Disordered" evidence="8">
    <location>
        <begin position="268"/>
        <end position="334"/>
    </location>
</feature>
<feature type="compositionally biased region" description="Polar residues" evidence="8">
    <location>
        <begin position="271"/>
        <end position="287"/>
    </location>
</feature>
<dbReference type="PANTHER" id="PTHR30445">
    <property type="entry name" value="K(+)_H(+) ANTIPORTER SUBUNIT KHTT"/>
    <property type="match status" value="1"/>
</dbReference>
<reference evidence="11 12" key="1">
    <citation type="submission" date="2023-06" db="EMBL/GenBank/DDBJ databases">
        <title>Whole genome sequence of Oscillatoria calcuttensis NRMC-F 0142.</title>
        <authorList>
            <person name="Shakena Fathima T."/>
            <person name="Muralitharan G."/>
            <person name="Thajuddin N."/>
        </authorList>
    </citation>
    <scope>NUCLEOTIDE SEQUENCE [LARGE SCALE GENOMIC DNA]</scope>
    <source>
        <strain evidence="11 12">NRMC-F 0142</strain>
    </source>
</reference>
<keyword evidence="12" id="KW-1185">Reference proteome</keyword>
<dbReference type="Gene3D" id="3.30.70.1450">
    <property type="entry name" value="Regulator of K+ conductance, C-terminal domain"/>
    <property type="match status" value="1"/>
</dbReference>
<organism evidence="11 12">
    <name type="scientific">Geitlerinema calcuttense NRMC-F 0142</name>
    <dbReference type="NCBI Taxonomy" id="2922238"/>
    <lineage>
        <taxon>Bacteria</taxon>
        <taxon>Bacillati</taxon>
        <taxon>Cyanobacteriota</taxon>
        <taxon>Cyanophyceae</taxon>
        <taxon>Geitlerinematales</taxon>
        <taxon>Geitlerinemataceae</taxon>
        <taxon>Geitlerinema</taxon>
    </lineage>
</organism>
<evidence type="ECO:0000256" key="1">
    <source>
        <dbReference type="ARBA" id="ARBA00004651"/>
    </source>
</evidence>
<accession>A0ABT7M1B6</accession>
<feature type="transmembrane region" description="Helical" evidence="9">
    <location>
        <begin position="70"/>
        <end position="89"/>
    </location>
</feature>
<dbReference type="InterPro" id="IPR036721">
    <property type="entry name" value="RCK_C_sf"/>
</dbReference>
<keyword evidence="4" id="KW-1003">Cell membrane</keyword>
<keyword evidence="7 9" id="KW-0472">Membrane</keyword>
<dbReference type="Proteomes" id="UP001230986">
    <property type="component" value="Unassembled WGS sequence"/>
</dbReference>
<sequence>MELIQSLLFGEGAAHTVFVLSLLTAIGLYLGNLKFGGISLGIAGVLFAGLLFGHLGIGVDERVADFAREFGLILFVYTIGLQVGPGFLFTQKQGLHANLLAAGIVVTGWLTALAIFKISGIELGAIVGILSGATTNTPSLGAAQQALRLNPQLTNEMIQLPAMGYAVAYPMGILGIILAMFAVKWFFRVNVAEETALVTRELDKTRNQITTMNIVIENANLDGRTIDEIPSYKQLGVVISRLMRGGELLTPTGVTTLKTGDIIHAVGPKENSMNCSSSQAGSVSRTSKPFPDASPRNGSSSPNNPPRAKASGKFRFIPTTKSPSPASAAPRWNSPPAQISACNSATRFSPSARKKTLSNLRGPWAIPPNSSTIRNSSPFSSGSVWGFWSA</sequence>
<dbReference type="Pfam" id="PF06826">
    <property type="entry name" value="Asp-Al_Ex"/>
    <property type="match status" value="1"/>
</dbReference>
<feature type="transmembrane region" description="Helical" evidence="9">
    <location>
        <begin position="123"/>
        <end position="143"/>
    </location>
</feature>
<keyword evidence="3" id="KW-0813">Transport</keyword>
<evidence type="ECO:0000256" key="6">
    <source>
        <dbReference type="ARBA" id="ARBA00022989"/>
    </source>
</evidence>
<comment type="similarity">
    <text evidence="2">Belongs to the AAE transporter (TC 2.A.81) family.</text>
</comment>
<feature type="transmembrane region" description="Helical" evidence="9">
    <location>
        <begin position="95"/>
        <end position="116"/>
    </location>
</feature>
<feature type="transmembrane region" description="Helical" evidence="9">
    <location>
        <begin position="163"/>
        <end position="187"/>
    </location>
</feature>
<protein>
    <submittedName>
        <fullName evidence="11">TrkA C-terminal domain-containing protein</fullName>
    </submittedName>
</protein>
<proteinExistence type="inferred from homology"/>
<name>A0ABT7M1B6_9CYAN</name>
<evidence type="ECO:0000313" key="12">
    <source>
        <dbReference type="Proteomes" id="UP001230986"/>
    </source>
</evidence>
<feature type="transmembrane region" description="Helical" evidence="9">
    <location>
        <begin position="12"/>
        <end position="31"/>
    </location>
</feature>